<evidence type="ECO:0000313" key="1">
    <source>
        <dbReference type="EMBL" id="BAS95767.1"/>
    </source>
</evidence>
<proteinExistence type="predicted"/>
<reference evidence="2" key="1">
    <citation type="journal article" date="2005" name="Nature">
        <title>The map-based sequence of the rice genome.</title>
        <authorList>
            <consortium name="International rice genome sequencing project (IRGSP)"/>
            <person name="Matsumoto T."/>
            <person name="Wu J."/>
            <person name="Kanamori H."/>
            <person name="Katayose Y."/>
            <person name="Fujisawa M."/>
            <person name="Namiki N."/>
            <person name="Mizuno H."/>
            <person name="Yamamoto K."/>
            <person name="Antonio B.A."/>
            <person name="Baba T."/>
            <person name="Sakata K."/>
            <person name="Nagamura Y."/>
            <person name="Aoki H."/>
            <person name="Arikawa K."/>
            <person name="Arita K."/>
            <person name="Bito T."/>
            <person name="Chiden Y."/>
            <person name="Fujitsuka N."/>
            <person name="Fukunaka R."/>
            <person name="Hamada M."/>
            <person name="Harada C."/>
            <person name="Hayashi A."/>
            <person name="Hijishita S."/>
            <person name="Honda M."/>
            <person name="Hosokawa S."/>
            <person name="Ichikawa Y."/>
            <person name="Idonuma A."/>
            <person name="Iijima M."/>
            <person name="Ikeda M."/>
            <person name="Ikeno M."/>
            <person name="Ito K."/>
            <person name="Ito S."/>
            <person name="Ito T."/>
            <person name="Ito Y."/>
            <person name="Ito Y."/>
            <person name="Iwabuchi A."/>
            <person name="Kamiya K."/>
            <person name="Karasawa W."/>
            <person name="Kurita K."/>
            <person name="Katagiri S."/>
            <person name="Kikuta A."/>
            <person name="Kobayashi H."/>
            <person name="Kobayashi N."/>
            <person name="Machita K."/>
            <person name="Maehara T."/>
            <person name="Masukawa M."/>
            <person name="Mizubayashi T."/>
            <person name="Mukai Y."/>
            <person name="Nagasaki H."/>
            <person name="Nagata Y."/>
            <person name="Naito S."/>
            <person name="Nakashima M."/>
            <person name="Nakama Y."/>
            <person name="Nakamichi Y."/>
            <person name="Nakamura M."/>
            <person name="Meguro A."/>
            <person name="Negishi M."/>
            <person name="Ohta I."/>
            <person name="Ohta T."/>
            <person name="Okamoto M."/>
            <person name="Ono N."/>
            <person name="Saji S."/>
            <person name="Sakaguchi M."/>
            <person name="Sakai K."/>
            <person name="Shibata M."/>
            <person name="Shimokawa T."/>
            <person name="Song J."/>
            <person name="Takazaki Y."/>
            <person name="Terasawa K."/>
            <person name="Tsugane M."/>
            <person name="Tsuji K."/>
            <person name="Ueda S."/>
            <person name="Waki K."/>
            <person name="Yamagata H."/>
            <person name="Yamamoto M."/>
            <person name="Yamamoto S."/>
            <person name="Yamane H."/>
            <person name="Yoshiki S."/>
            <person name="Yoshihara R."/>
            <person name="Yukawa K."/>
            <person name="Zhong H."/>
            <person name="Yano M."/>
            <person name="Yuan Q."/>
            <person name="Ouyang S."/>
            <person name="Liu J."/>
            <person name="Jones K.M."/>
            <person name="Gansberger K."/>
            <person name="Moffat K."/>
            <person name="Hill J."/>
            <person name="Bera J."/>
            <person name="Fadrosh D."/>
            <person name="Jin S."/>
            <person name="Johri S."/>
            <person name="Kim M."/>
            <person name="Overton L."/>
            <person name="Reardon M."/>
            <person name="Tsitrin T."/>
            <person name="Vuong H."/>
            <person name="Weaver B."/>
            <person name="Ciecko A."/>
            <person name="Tallon L."/>
            <person name="Jackson J."/>
            <person name="Pai G."/>
            <person name="Aken S.V."/>
            <person name="Utterback T."/>
            <person name="Reidmuller S."/>
            <person name="Feldblyum T."/>
            <person name="Hsiao J."/>
            <person name="Zismann V."/>
            <person name="Iobst S."/>
            <person name="de Vazeille A.R."/>
            <person name="Buell C.R."/>
            <person name="Ying K."/>
            <person name="Li Y."/>
            <person name="Lu T."/>
            <person name="Huang Y."/>
            <person name="Zhao Q."/>
            <person name="Feng Q."/>
            <person name="Zhang L."/>
            <person name="Zhu J."/>
            <person name="Weng Q."/>
            <person name="Mu J."/>
            <person name="Lu Y."/>
            <person name="Fan D."/>
            <person name="Liu Y."/>
            <person name="Guan J."/>
            <person name="Zhang Y."/>
            <person name="Yu S."/>
            <person name="Liu X."/>
            <person name="Zhang Y."/>
            <person name="Hong G."/>
            <person name="Han B."/>
            <person name="Choisne N."/>
            <person name="Demange N."/>
            <person name="Orjeda G."/>
            <person name="Samain S."/>
            <person name="Cattolico L."/>
            <person name="Pelletier E."/>
            <person name="Couloux A."/>
            <person name="Segurens B."/>
            <person name="Wincker P."/>
            <person name="D'Hont A."/>
            <person name="Scarpelli C."/>
            <person name="Weissenbach J."/>
            <person name="Salanoubat M."/>
            <person name="Quetier F."/>
            <person name="Yu Y."/>
            <person name="Kim H.R."/>
            <person name="Rambo T."/>
            <person name="Currie J."/>
            <person name="Collura K."/>
            <person name="Luo M."/>
            <person name="Yang T."/>
            <person name="Ammiraju J.S.S."/>
            <person name="Engler F."/>
            <person name="Soderlund C."/>
            <person name="Wing R.A."/>
            <person name="Palmer L.E."/>
            <person name="de la Bastide M."/>
            <person name="Spiegel L."/>
            <person name="Nascimento L."/>
            <person name="Zutavern T."/>
            <person name="O'Shaughnessy A."/>
            <person name="Dike S."/>
            <person name="Dedhia N."/>
            <person name="Preston R."/>
            <person name="Balija V."/>
            <person name="McCombie W.R."/>
            <person name="Chow T."/>
            <person name="Chen H."/>
            <person name="Chung M."/>
            <person name="Chen C."/>
            <person name="Shaw J."/>
            <person name="Wu H."/>
            <person name="Hsiao K."/>
            <person name="Chao Y."/>
            <person name="Chu M."/>
            <person name="Cheng C."/>
            <person name="Hour A."/>
            <person name="Lee P."/>
            <person name="Lin S."/>
            <person name="Lin Y."/>
            <person name="Liou J."/>
            <person name="Liu S."/>
            <person name="Hsing Y."/>
            <person name="Raghuvanshi S."/>
            <person name="Mohanty A."/>
            <person name="Bharti A.K."/>
            <person name="Gaur A."/>
            <person name="Gupta V."/>
            <person name="Kumar D."/>
            <person name="Ravi V."/>
            <person name="Vij S."/>
            <person name="Kapur A."/>
            <person name="Khurana P."/>
            <person name="Khurana P."/>
            <person name="Khurana J.P."/>
            <person name="Tyagi A.K."/>
            <person name="Gaikwad K."/>
            <person name="Singh A."/>
            <person name="Dalal V."/>
            <person name="Srivastava S."/>
            <person name="Dixit A."/>
            <person name="Pal A.K."/>
            <person name="Ghazi I.A."/>
            <person name="Yadav M."/>
            <person name="Pandit A."/>
            <person name="Bhargava A."/>
            <person name="Sureshbabu K."/>
            <person name="Batra K."/>
            <person name="Sharma T.R."/>
            <person name="Mohapatra T."/>
            <person name="Singh N.K."/>
            <person name="Messing J."/>
            <person name="Nelson A.B."/>
            <person name="Fuks G."/>
            <person name="Kavchok S."/>
            <person name="Keizer G."/>
            <person name="Linton E."/>
            <person name="Llaca V."/>
            <person name="Song R."/>
            <person name="Tanyolac B."/>
            <person name="Young S."/>
            <person name="Ho-Il K."/>
            <person name="Hahn J.H."/>
            <person name="Sangsakoo G."/>
            <person name="Vanavichit A."/>
            <person name="de Mattos Luiz.A.T."/>
            <person name="Zimmer P.D."/>
            <person name="Malone G."/>
            <person name="Dellagostin O."/>
            <person name="de Oliveira A.C."/>
            <person name="Bevan M."/>
            <person name="Bancroft I."/>
            <person name="Minx P."/>
            <person name="Cordum H."/>
            <person name="Wilson R."/>
            <person name="Cheng Z."/>
            <person name="Jin W."/>
            <person name="Jiang J."/>
            <person name="Leong S.A."/>
            <person name="Iwama H."/>
            <person name="Gojobori T."/>
            <person name="Itoh T."/>
            <person name="Niimura Y."/>
            <person name="Fujii Y."/>
            <person name="Habara T."/>
            <person name="Sakai H."/>
            <person name="Sato Y."/>
            <person name="Wilson G."/>
            <person name="Kumar K."/>
            <person name="McCouch S."/>
            <person name="Juretic N."/>
            <person name="Hoen D."/>
            <person name="Wright S."/>
            <person name="Bruskiewich R."/>
            <person name="Bureau T."/>
            <person name="Miyao A."/>
            <person name="Hirochika H."/>
            <person name="Nishikawa T."/>
            <person name="Kadowaki K."/>
            <person name="Sugiura M."/>
            <person name="Burr B."/>
            <person name="Sasaki T."/>
        </authorList>
    </citation>
    <scope>NUCLEOTIDE SEQUENCE [LARGE SCALE GENOMIC DNA]</scope>
    <source>
        <strain evidence="2">cv. Nipponbare</strain>
    </source>
</reference>
<keyword evidence="2" id="KW-1185">Reference proteome</keyword>
<dbReference type="InParanoid" id="A0A0P0WRG9"/>
<protein>
    <submittedName>
        <fullName evidence="1">Os06g0108150 protein</fullName>
    </submittedName>
</protein>
<dbReference type="PaxDb" id="39947-A0A0P0WRG9"/>
<sequence>MRPHEVAESVDVNRTVLLQKRLRTGRSSVLLQELSGLARNQLNQTNLVHFMLNQLVMSTKLKLMPLPGEQALQAAIVDQSN</sequence>
<reference evidence="1 2" key="3">
    <citation type="journal article" date="2013" name="Rice">
        <title>Improvement of the Oryza sativa Nipponbare reference genome using next generation sequence and optical map data.</title>
        <authorList>
            <person name="Kawahara Y."/>
            <person name="de la Bastide M."/>
            <person name="Hamilton J.P."/>
            <person name="Kanamori H."/>
            <person name="McCombie W.R."/>
            <person name="Ouyang S."/>
            <person name="Schwartz D.C."/>
            <person name="Tanaka T."/>
            <person name="Wu J."/>
            <person name="Zhou S."/>
            <person name="Childs K.L."/>
            <person name="Davidson R.M."/>
            <person name="Lin H."/>
            <person name="Quesada-Ocampo L."/>
            <person name="Vaillancourt B."/>
            <person name="Sakai H."/>
            <person name="Lee S.S."/>
            <person name="Kim J."/>
            <person name="Numa H."/>
            <person name="Itoh T."/>
            <person name="Buell C.R."/>
            <person name="Matsumoto T."/>
        </authorList>
    </citation>
    <scope>NUCLEOTIDE SEQUENCE [LARGE SCALE GENOMIC DNA]</scope>
    <source>
        <strain evidence="2">cv. Nipponbare</strain>
    </source>
</reference>
<dbReference type="Proteomes" id="UP000059680">
    <property type="component" value="Chromosome 6"/>
</dbReference>
<gene>
    <name evidence="1" type="ordered locus">Os06g0108150</name>
    <name evidence="1" type="ORF">OSNPB_060108150</name>
</gene>
<name>A0A0P0WRG9_ORYSJ</name>
<evidence type="ECO:0000313" key="2">
    <source>
        <dbReference type="Proteomes" id="UP000059680"/>
    </source>
</evidence>
<dbReference type="SMR" id="A0A0P0WRG9"/>
<reference evidence="1 2" key="2">
    <citation type="journal article" date="2013" name="Plant Cell Physiol.">
        <title>Rice Annotation Project Database (RAP-DB): an integrative and interactive database for rice genomics.</title>
        <authorList>
            <person name="Sakai H."/>
            <person name="Lee S.S."/>
            <person name="Tanaka T."/>
            <person name="Numa H."/>
            <person name="Kim J."/>
            <person name="Kawahara Y."/>
            <person name="Wakimoto H."/>
            <person name="Yang C.C."/>
            <person name="Iwamoto M."/>
            <person name="Abe T."/>
            <person name="Yamada Y."/>
            <person name="Muto A."/>
            <person name="Inokuchi H."/>
            <person name="Ikemura T."/>
            <person name="Matsumoto T."/>
            <person name="Sasaki T."/>
            <person name="Itoh T."/>
        </authorList>
    </citation>
    <scope>NUCLEOTIDE SEQUENCE [LARGE SCALE GENOMIC DNA]</scope>
    <source>
        <strain evidence="2">cv. Nipponbare</strain>
    </source>
</reference>
<accession>A0A0P0WRG9</accession>
<organism evidence="1 2">
    <name type="scientific">Oryza sativa subsp. japonica</name>
    <name type="common">Rice</name>
    <dbReference type="NCBI Taxonomy" id="39947"/>
    <lineage>
        <taxon>Eukaryota</taxon>
        <taxon>Viridiplantae</taxon>
        <taxon>Streptophyta</taxon>
        <taxon>Embryophyta</taxon>
        <taxon>Tracheophyta</taxon>
        <taxon>Spermatophyta</taxon>
        <taxon>Magnoliopsida</taxon>
        <taxon>Liliopsida</taxon>
        <taxon>Poales</taxon>
        <taxon>Poaceae</taxon>
        <taxon>BOP clade</taxon>
        <taxon>Oryzoideae</taxon>
        <taxon>Oryzeae</taxon>
        <taxon>Oryzinae</taxon>
        <taxon>Oryza</taxon>
        <taxon>Oryza sativa</taxon>
    </lineage>
</organism>
<dbReference type="AlphaFoldDB" id="A0A0P0WRG9"/>
<dbReference type="EMBL" id="AP014962">
    <property type="protein sequence ID" value="BAS95767.1"/>
    <property type="molecule type" value="Genomic_DNA"/>
</dbReference>